<feature type="compositionally biased region" description="Polar residues" evidence="1">
    <location>
        <begin position="153"/>
        <end position="163"/>
    </location>
</feature>
<reference evidence="3" key="1">
    <citation type="submission" date="2024-10" db="EMBL/GenBank/DDBJ databases">
        <authorList>
            <person name="Ryan C."/>
        </authorList>
    </citation>
    <scope>NUCLEOTIDE SEQUENCE [LARGE SCALE GENOMIC DNA]</scope>
</reference>
<keyword evidence="4" id="KW-1185">Reference proteome</keyword>
<dbReference type="AlphaFoldDB" id="A0ABC9HD13"/>
<dbReference type="EMBL" id="CAXIPR030004614">
    <property type="protein sequence ID" value="CAM0151729.1"/>
    <property type="molecule type" value="Genomic_DNA"/>
</dbReference>
<sequence>MPDLSPISLETLGTKPVAGVSIPCKMAARRSKRTSAPSPQEIPSPRVSAQPVLATGAQPVPPPAIPSMFGPGTWCPPHPTPTMAPSSTPYWFAGLQQHPSMAGSSSQGPFCPPGNNGPSANHEDFNLQAWGLDSHPPGGFVNLLEKNTPKQAQYVSNGSSSHPINVGDDNNGGDDTRTRLLWTKEEDLRLVSAWLNNSNDPIQANYKKNDAFWKDVTAVFNSTTPKNRRRIVKQVKDHFGRIKKRVAWFCGSWKEANAMWASGESDVDLMERALASYEEDHKKDGPFMFKHCWDVLSKEPKWDAYLERLEELEPENRKFSVEEDVRQKFSLDDARDERPIGGKKAKEQQKRKRKDQACIIDLEDELQKFVDAQTTANEGRKEMLETQSRVSSEKLEARKLAYLAAKEKKESTMLETYRSLMMQDTTVMSEDVRSEHVLALRCFREKLFGKTD</sequence>
<accession>A0ABC9HD13</accession>
<feature type="domain" description="No apical meristem-associated C-terminal" evidence="2">
    <location>
        <begin position="286"/>
        <end position="433"/>
    </location>
</feature>
<protein>
    <recommendedName>
        <fullName evidence="2">No apical meristem-associated C-terminal domain-containing protein</fullName>
    </recommendedName>
</protein>
<feature type="region of interest" description="Disordered" evidence="1">
    <location>
        <begin position="153"/>
        <end position="172"/>
    </location>
</feature>
<dbReference type="Pfam" id="PF14303">
    <property type="entry name" value="NAM-associated"/>
    <property type="match status" value="1"/>
</dbReference>
<evidence type="ECO:0000313" key="4">
    <source>
        <dbReference type="Proteomes" id="UP001497457"/>
    </source>
</evidence>
<feature type="region of interest" description="Disordered" evidence="1">
    <location>
        <begin position="332"/>
        <end position="352"/>
    </location>
</feature>
<organism evidence="3 4">
    <name type="scientific">Urochloa decumbens</name>
    <dbReference type="NCBI Taxonomy" id="240449"/>
    <lineage>
        <taxon>Eukaryota</taxon>
        <taxon>Viridiplantae</taxon>
        <taxon>Streptophyta</taxon>
        <taxon>Embryophyta</taxon>
        <taxon>Tracheophyta</taxon>
        <taxon>Spermatophyta</taxon>
        <taxon>Magnoliopsida</taxon>
        <taxon>Liliopsida</taxon>
        <taxon>Poales</taxon>
        <taxon>Poaceae</taxon>
        <taxon>PACMAD clade</taxon>
        <taxon>Panicoideae</taxon>
        <taxon>Panicodae</taxon>
        <taxon>Paniceae</taxon>
        <taxon>Melinidinae</taxon>
        <taxon>Urochloa</taxon>
    </lineage>
</organism>
<name>A0ABC9HD13_9POAL</name>
<evidence type="ECO:0000259" key="2">
    <source>
        <dbReference type="Pfam" id="PF14303"/>
    </source>
</evidence>
<dbReference type="PANTHER" id="PTHR45224">
    <property type="entry name" value="OS01G0527900 PROTEIN-RELATED"/>
    <property type="match status" value="1"/>
</dbReference>
<dbReference type="InterPro" id="IPR029466">
    <property type="entry name" value="NAM-associated_C"/>
</dbReference>
<dbReference type="PANTHER" id="PTHR45224:SF16">
    <property type="entry name" value="OS01G0527900 PROTEIN"/>
    <property type="match status" value="1"/>
</dbReference>
<evidence type="ECO:0000313" key="3">
    <source>
        <dbReference type="EMBL" id="CAM0151729.1"/>
    </source>
</evidence>
<gene>
    <name evidence="3" type="ORF">URODEC1_LOCUS124621</name>
</gene>
<comment type="caution">
    <text evidence="3">The sequence shown here is derived from an EMBL/GenBank/DDBJ whole genome shotgun (WGS) entry which is preliminary data.</text>
</comment>
<dbReference type="Proteomes" id="UP001497457">
    <property type="component" value="Unassembled WGS sequence"/>
</dbReference>
<evidence type="ECO:0000256" key="1">
    <source>
        <dbReference type="SAM" id="MobiDB-lite"/>
    </source>
</evidence>
<feature type="compositionally biased region" description="Basic and acidic residues" evidence="1">
    <location>
        <begin position="332"/>
        <end position="348"/>
    </location>
</feature>
<feature type="region of interest" description="Disordered" evidence="1">
    <location>
        <begin position="18"/>
        <end position="47"/>
    </location>
</feature>
<proteinExistence type="predicted"/>